<dbReference type="GeneID" id="17282302"/>
<accession>A0A0D3KMP7</accession>
<sequence>MLFLRRLSTLSAAAVPAQTLGAALPASKTLIKVLRAGSGLDRLGGVASPDLAALARHAERLAPELAWEARRSLLKWLRMVGSVDHVSRHEARDLANRARALEPELGDAVADLFEELAAVKKDLGPSRSLARQMLAAEQAAKHLEATIHAHEAHALNPVSQPSDAAAVDYERLRARLAEEEEEEHGGGLVGAVSRIRVRHQQHARAMKEQEGLRALTALLLEEEVEEVKAADGDSRLVEFAVADREAKLQRELAEVVERLEAVSLRLLVEEREEADNLEALW</sequence>
<protein>
    <submittedName>
        <fullName evidence="1">Uncharacterized protein</fullName>
    </submittedName>
</protein>
<dbReference type="EnsemblProtists" id="EOD37032">
    <property type="protein sequence ID" value="EOD37032"/>
    <property type="gene ID" value="EMIHUDRAFT_226014"/>
</dbReference>
<dbReference type="RefSeq" id="XP_005789461.1">
    <property type="nucleotide sequence ID" value="XM_005789404.1"/>
</dbReference>
<organism evidence="1 2">
    <name type="scientific">Emiliania huxleyi (strain CCMP1516)</name>
    <dbReference type="NCBI Taxonomy" id="280463"/>
    <lineage>
        <taxon>Eukaryota</taxon>
        <taxon>Haptista</taxon>
        <taxon>Haptophyta</taxon>
        <taxon>Prymnesiophyceae</taxon>
        <taxon>Isochrysidales</taxon>
        <taxon>Noelaerhabdaceae</taxon>
        <taxon>Emiliania</taxon>
    </lineage>
</organism>
<keyword evidence="2" id="KW-1185">Reference proteome</keyword>
<reference evidence="2" key="1">
    <citation type="journal article" date="2013" name="Nature">
        <title>Pan genome of the phytoplankton Emiliania underpins its global distribution.</title>
        <authorList>
            <person name="Read B.A."/>
            <person name="Kegel J."/>
            <person name="Klute M.J."/>
            <person name="Kuo A."/>
            <person name="Lefebvre S.C."/>
            <person name="Maumus F."/>
            <person name="Mayer C."/>
            <person name="Miller J."/>
            <person name="Monier A."/>
            <person name="Salamov A."/>
            <person name="Young J."/>
            <person name="Aguilar M."/>
            <person name="Claverie J.M."/>
            <person name="Frickenhaus S."/>
            <person name="Gonzalez K."/>
            <person name="Herman E.K."/>
            <person name="Lin Y.C."/>
            <person name="Napier J."/>
            <person name="Ogata H."/>
            <person name="Sarno A.F."/>
            <person name="Shmutz J."/>
            <person name="Schroeder D."/>
            <person name="de Vargas C."/>
            <person name="Verret F."/>
            <person name="von Dassow P."/>
            <person name="Valentin K."/>
            <person name="Van de Peer Y."/>
            <person name="Wheeler G."/>
            <person name="Dacks J.B."/>
            <person name="Delwiche C.F."/>
            <person name="Dyhrman S.T."/>
            <person name="Glockner G."/>
            <person name="John U."/>
            <person name="Richards T."/>
            <person name="Worden A.Z."/>
            <person name="Zhang X."/>
            <person name="Grigoriev I.V."/>
            <person name="Allen A.E."/>
            <person name="Bidle K."/>
            <person name="Borodovsky M."/>
            <person name="Bowler C."/>
            <person name="Brownlee C."/>
            <person name="Cock J.M."/>
            <person name="Elias M."/>
            <person name="Gladyshev V.N."/>
            <person name="Groth M."/>
            <person name="Guda C."/>
            <person name="Hadaegh A."/>
            <person name="Iglesias-Rodriguez M.D."/>
            <person name="Jenkins J."/>
            <person name="Jones B.M."/>
            <person name="Lawson T."/>
            <person name="Leese F."/>
            <person name="Lindquist E."/>
            <person name="Lobanov A."/>
            <person name="Lomsadze A."/>
            <person name="Malik S.B."/>
            <person name="Marsh M.E."/>
            <person name="Mackinder L."/>
            <person name="Mock T."/>
            <person name="Mueller-Roeber B."/>
            <person name="Pagarete A."/>
            <person name="Parker M."/>
            <person name="Probert I."/>
            <person name="Quesneville H."/>
            <person name="Raines C."/>
            <person name="Rensing S.A."/>
            <person name="Riano-Pachon D.M."/>
            <person name="Richier S."/>
            <person name="Rokitta S."/>
            <person name="Shiraiwa Y."/>
            <person name="Soanes D.M."/>
            <person name="van der Giezen M."/>
            <person name="Wahlund T.M."/>
            <person name="Williams B."/>
            <person name="Wilson W."/>
            <person name="Wolfe G."/>
            <person name="Wurch L.L."/>
        </authorList>
    </citation>
    <scope>NUCLEOTIDE SEQUENCE</scope>
</reference>
<proteinExistence type="predicted"/>
<name>A0A0D3KMP7_EMIH1</name>
<evidence type="ECO:0000313" key="2">
    <source>
        <dbReference type="Proteomes" id="UP000013827"/>
    </source>
</evidence>
<dbReference type="HOGENOM" id="CLU_981538_0_0_1"/>
<dbReference type="KEGG" id="ehx:EMIHUDRAFT_226014"/>
<dbReference type="Proteomes" id="UP000013827">
    <property type="component" value="Unassembled WGS sequence"/>
</dbReference>
<reference evidence="1" key="2">
    <citation type="submission" date="2024-10" db="UniProtKB">
        <authorList>
            <consortium name="EnsemblProtists"/>
        </authorList>
    </citation>
    <scope>IDENTIFICATION</scope>
</reference>
<dbReference type="PaxDb" id="2903-EOD37032"/>
<dbReference type="AlphaFoldDB" id="A0A0D3KMP7"/>
<evidence type="ECO:0000313" key="1">
    <source>
        <dbReference type="EnsemblProtists" id="EOD37032"/>
    </source>
</evidence>